<keyword evidence="3" id="KW-1185">Reference proteome</keyword>
<accession>A0ABW7QAG6</accession>
<keyword evidence="1" id="KW-0472">Membrane</keyword>
<proteinExistence type="predicted"/>
<reference evidence="2 3" key="1">
    <citation type="submission" date="2024-09" db="EMBL/GenBank/DDBJ databases">
        <authorList>
            <person name="Pan X."/>
        </authorList>
    </citation>
    <scope>NUCLEOTIDE SEQUENCE [LARGE SCALE GENOMIC DNA]</scope>
    <source>
        <strain evidence="2 3">B2969</strain>
    </source>
</reference>
<dbReference type="RefSeq" id="WP_397556587.1">
    <property type="nucleotide sequence ID" value="NZ_JBIQWL010000004.1"/>
</dbReference>
<protein>
    <submittedName>
        <fullName evidence="2">Uncharacterized protein</fullName>
    </submittedName>
</protein>
<comment type="caution">
    <text evidence="2">The sequence shown here is derived from an EMBL/GenBank/DDBJ whole genome shotgun (WGS) entry which is preliminary data.</text>
</comment>
<evidence type="ECO:0000256" key="1">
    <source>
        <dbReference type="SAM" id="Phobius"/>
    </source>
</evidence>
<evidence type="ECO:0000313" key="3">
    <source>
        <dbReference type="Proteomes" id="UP001610861"/>
    </source>
</evidence>
<name>A0ABW7QAG6_9MICO</name>
<dbReference type="Proteomes" id="UP001610861">
    <property type="component" value="Unassembled WGS sequence"/>
</dbReference>
<organism evidence="2 3">
    <name type="scientific">Microbacterium alkaliflavum</name>
    <dbReference type="NCBI Taxonomy" id="3248839"/>
    <lineage>
        <taxon>Bacteria</taxon>
        <taxon>Bacillati</taxon>
        <taxon>Actinomycetota</taxon>
        <taxon>Actinomycetes</taxon>
        <taxon>Micrococcales</taxon>
        <taxon>Microbacteriaceae</taxon>
        <taxon>Microbacterium</taxon>
    </lineage>
</organism>
<keyword evidence="1" id="KW-0812">Transmembrane</keyword>
<dbReference type="EMBL" id="JBIQWL010000004">
    <property type="protein sequence ID" value="MFH8251128.1"/>
    <property type="molecule type" value="Genomic_DNA"/>
</dbReference>
<evidence type="ECO:0000313" key="2">
    <source>
        <dbReference type="EMBL" id="MFH8251128.1"/>
    </source>
</evidence>
<gene>
    <name evidence="2" type="ORF">ACH3VR_12230</name>
</gene>
<feature type="transmembrane region" description="Helical" evidence="1">
    <location>
        <begin position="12"/>
        <end position="34"/>
    </location>
</feature>
<sequence length="166" mass="17979">MTSPRRKRVKRGTIAFVVACLVLLLAVPIVWLLLPDQRPSTSDDALHVLTSHMDDVVATLPAELISSDEQSSHEGLCPADTGVSLVELRRVLVLDDAFDQLAWPTTLRESFPAADGWRVRTQNLATGTMQQITLAGLDLSLVNVVAEEEDEGVRLTMTSSSPCTAG</sequence>
<keyword evidence="1" id="KW-1133">Transmembrane helix</keyword>